<sequence length="166" mass="18742">MSDCVWWSQADSALQIKIIPHKQDPIELLRSLDAVQHWLFLCGRVVLLLIKSSLPSLPAKVLLVTSWLFLPTFIVRDTNDLVDPSHGEGIQFNYEIFFITSEEDTPLTERGLLVHSFTLASNALLLMILSVIDLQKLLTVDYLVARSGPDCFSDLLKVEFVPAEYV</sequence>
<keyword evidence="2" id="KW-1185">Reference proteome</keyword>
<dbReference type="Proteomes" id="UP000734854">
    <property type="component" value="Unassembled WGS sequence"/>
</dbReference>
<dbReference type="AlphaFoldDB" id="A0A8J5G5D0"/>
<evidence type="ECO:0000313" key="2">
    <source>
        <dbReference type="Proteomes" id="UP000734854"/>
    </source>
</evidence>
<dbReference type="EMBL" id="JACMSC010000011">
    <property type="protein sequence ID" value="KAG6499981.1"/>
    <property type="molecule type" value="Genomic_DNA"/>
</dbReference>
<proteinExistence type="predicted"/>
<protein>
    <submittedName>
        <fullName evidence="1">Uncharacterized protein</fullName>
    </submittedName>
</protein>
<accession>A0A8J5G5D0</accession>
<evidence type="ECO:0000313" key="1">
    <source>
        <dbReference type="EMBL" id="KAG6499981.1"/>
    </source>
</evidence>
<reference evidence="1 2" key="1">
    <citation type="submission" date="2020-08" db="EMBL/GenBank/DDBJ databases">
        <title>Plant Genome Project.</title>
        <authorList>
            <person name="Zhang R.-G."/>
        </authorList>
    </citation>
    <scope>NUCLEOTIDE SEQUENCE [LARGE SCALE GENOMIC DNA]</scope>
    <source>
        <tissue evidence="1">Rhizome</tissue>
    </source>
</reference>
<organism evidence="1 2">
    <name type="scientific">Zingiber officinale</name>
    <name type="common">Ginger</name>
    <name type="synonym">Amomum zingiber</name>
    <dbReference type="NCBI Taxonomy" id="94328"/>
    <lineage>
        <taxon>Eukaryota</taxon>
        <taxon>Viridiplantae</taxon>
        <taxon>Streptophyta</taxon>
        <taxon>Embryophyta</taxon>
        <taxon>Tracheophyta</taxon>
        <taxon>Spermatophyta</taxon>
        <taxon>Magnoliopsida</taxon>
        <taxon>Liliopsida</taxon>
        <taxon>Zingiberales</taxon>
        <taxon>Zingiberaceae</taxon>
        <taxon>Zingiber</taxon>
    </lineage>
</organism>
<name>A0A8J5G5D0_ZINOF</name>
<gene>
    <name evidence="1" type="ORF">ZIOFF_039795</name>
</gene>
<comment type="caution">
    <text evidence="1">The sequence shown here is derived from an EMBL/GenBank/DDBJ whole genome shotgun (WGS) entry which is preliminary data.</text>
</comment>